<dbReference type="RefSeq" id="WP_028939030.1">
    <property type="nucleotide sequence ID" value="NZ_CP023466.1"/>
</dbReference>
<reference evidence="1 2" key="1">
    <citation type="submission" date="2017-09" db="EMBL/GenBank/DDBJ databases">
        <title>Complete Genome sequence of Lysobacter capsici KNU-15.</title>
        <authorList>
            <person name="Kim M.-C."/>
            <person name="Yi H."/>
            <person name="Lee D.-W."/>
            <person name="Shin J.-H."/>
        </authorList>
    </citation>
    <scope>NUCLEOTIDE SEQUENCE [LARGE SCALE GENOMIC DNA]</scope>
    <source>
        <strain evidence="1 2">KNU-15</strain>
    </source>
</reference>
<gene>
    <name evidence="1" type="ORF">CNN82_21545</name>
</gene>
<evidence type="ECO:0000313" key="1">
    <source>
        <dbReference type="EMBL" id="ATE78871.1"/>
    </source>
</evidence>
<protein>
    <submittedName>
        <fullName evidence="1">Sugar-binding protein</fullName>
    </submittedName>
</protein>
<dbReference type="EMBL" id="CP023466">
    <property type="protein sequence ID" value="ATE78871.1"/>
    <property type="molecule type" value="Genomic_DNA"/>
</dbReference>
<sequence>MTTPSLVSLSCVPAPVVPQAVNDVLILKKPDDSAGVTVEVARWPFMVVNQKTTLHVCGQQADGSPVMLRVADAEPVTQQEFQEGWRRNIAWASLQNLKDGSHLAFVFQAALDGGSCAGPVLFPTLCLEVQAPFDDTTTFSATDGTNNWNGWMRGDAATDPRDLTITKDGDIYVLFDNTYTNNSAGTVLKKTFQGLEMGRSYEFGLTVRRWNNSYSVPVLSLNSGAQVIAPATEISSMAWAPLKGTFTASASQMELQIVNHVATGNGNDYAFREIWVRSI</sequence>
<organism evidence="1 2">
    <name type="scientific">Pseudomonas frederiksbergensis</name>
    <dbReference type="NCBI Taxonomy" id="104087"/>
    <lineage>
        <taxon>Bacteria</taxon>
        <taxon>Pseudomonadati</taxon>
        <taxon>Pseudomonadota</taxon>
        <taxon>Gammaproteobacteria</taxon>
        <taxon>Pseudomonadales</taxon>
        <taxon>Pseudomonadaceae</taxon>
        <taxon>Pseudomonas</taxon>
    </lineage>
</organism>
<accession>A0AB33EEK3</accession>
<proteinExistence type="predicted"/>
<dbReference type="Proteomes" id="UP000218385">
    <property type="component" value="Chromosome"/>
</dbReference>
<dbReference type="AlphaFoldDB" id="A0AB33EEK3"/>
<name>A0AB33EEK3_9PSED</name>
<evidence type="ECO:0000313" key="2">
    <source>
        <dbReference type="Proteomes" id="UP000218385"/>
    </source>
</evidence>